<evidence type="ECO:0000313" key="3">
    <source>
        <dbReference type="Proteomes" id="UP000237271"/>
    </source>
</evidence>
<keyword evidence="3" id="KW-1185">Reference proteome</keyword>
<organism evidence="2 3">
    <name type="scientific">Phytophthora palmivora</name>
    <dbReference type="NCBI Taxonomy" id="4796"/>
    <lineage>
        <taxon>Eukaryota</taxon>
        <taxon>Sar</taxon>
        <taxon>Stramenopiles</taxon>
        <taxon>Oomycota</taxon>
        <taxon>Peronosporomycetes</taxon>
        <taxon>Peronosporales</taxon>
        <taxon>Peronosporaceae</taxon>
        <taxon>Phytophthora</taxon>
    </lineage>
</organism>
<dbReference type="Pfam" id="PF07727">
    <property type="entry name" value="RVT_2"/>
    <property type="match status" value="1"/>
</dbReference>
<reference evidence="2 3" key="1">
    <citation type="journal article" date="2017" name="Genome Biol. Evol.">
        <title>Phytophthora megakarya and P. palmivora, closely related causal agents of cacao black pod rot, underwent increases in genome sizes and gene numbers by different mechanisms.</title>
        <authorList>
            <person name="Ali S.S."/>
            <person name="Shao J."/>
            <person name="Lary D.J."/>
            <person name="Kronmiller B."/>
            <person name="Shen D."/>
            <person name="Strem M.D."/>
            <person name="Amoako-Attah I."/>
            <person name="Akrofi A.Y."/>
            <person name="Begoude B.A."/>
            <person name="Ten Hoopen G.M."/>
            <person name="Coulibaly K."/>
            <person name="Kebe B.I."/>
            <person name="Melnick R.L."/>
            <person name="Guiltinan M.J."/>
            <person name="Tyler B.M."/>
            <person name="Meinhardt L.W."/>
            <person name="Bailey B.A."/>
        </authorList>
    </citation>
    <scope>NUCLEOTIDE SEQUENCE [LARGE SCALE GENOMIC DNA]</scope>
    <source>
        <strain evidence="3">sbr112.9</strain>
    </source>
</reference>
<protein>
    <submittedName>
        <fullName evidence="2">Pol Polyprotein</fullName>
    </submittedName>
</protein>
<evidence type="ECO:0000259" key="1">
    <source>
        <dbReference type="Pfam" id="PF07727"/>
    </source>
</evidence>
<dbReference type="AlphaFoldDB" id="A0A2P4XB92"/>
<evidence type="ECO:0000313" key="2">
    <source>
        <dbReference type="EMBL" id="POM62821.1"/>
    </source>
</evidence>
<dbReference type="EMBL" id="NCKW01015493">
    <property type="protein sequence ID" value="POM62821.1"/>
    <property type="molecule type" value="Genomic_DNA"/>
</dbReference>
<comment type="caution">
    <text evidence="2">The sequence shown here is derived from an EMBL/GenBank/DDBJ whole genome shotgun (WGS) entry which is preliminary data.</text>
</comment>
<gene>
    <name evidence="2" type="ORF">PHPALM_27972</name>
</gene>
<sequence length="329" mass="37102">MGIQARNTRRRQYRTEQTRLVARGDQQEYGVDYTVPFSARLEMVSGKVIWWCLRSGSYQQDMAKYQVHTAELEILLHIQQGMEISMEFLMALGVKDKRELAFRLKKGLYGLKQQYGKLWNLLLQSMLLSLGFKQCYTDSYIYIKDEEDGKTVRVIELNDLGVVSKFLGITVECDEHNGWALNQEQMIDEMLTEFGLRMVALVLQTRPEDDGDLLASGESGTPARLTVQTFQSLVGSCCGSPRAPGKTLLSLYTGNRTLHIRTKKIAKYLKGTKHFKLIINGKNALLNKDGMFVEVHSDADYAAAKSDQKSVSGGVLLIAGITVGWVRKK</sequence>
<dbReference type="InterPro" id="IPR013103">
    <property type="entry name" value="RVT_2"/>
</dbReference>
<feature type="domain" description="Reverse transcriptase Ty1/copia-type" evidence="1">
    <location>
        <begin position="17"/>
        <end position="150"/>
    </location>
</feature>
<name>A0A2P4XB92_9STRA</name>
<accession>A0A2P4XB92</accession>
<proteinExistence type="predicted"/>
<dbReference type="Proteomes" id="UP000237271">
    <property type="component" value="Unassembled WGS sequence"/>
</dbReference>